<evidence type="ECO:0000256" key="4">
    <source>
        <dbReference type="ARBA" id="ARBA00022525"/>
    </source>
</evidence>
<comment type="caution">
    <text evidence="10">The sequence shown here is derived from an EMBL/GenBank/DDBJ whole genome shotgun (WGS) entry which is preliminary data.</text>
</comment>
<dbReference type="InterPro" id="IPR041033">
    <property type="entry name" value="SpaA_PFL_dom_1"/>
</dbReference>
<keyword evidence="6" id="KW-0572">Peptidoglycan-anchor</keyword>
<feature type="domain" description="Collagen binding" evidence="7">
    <location>
        <begin position="343"/>
        <end position="466"/>
    </location>
</feature>
<feature type="domain" description="SpaA-like prealbumin fold" evidence="8">
    <location>
        <begin position="1099"/>
        <end position="1177"/>
    </location>
</feature>
<sequence>MKEGEVLRLMKKKKWALGLGIILFITSFANAMGFFTNVNADAVNTEITEDIVKTVTLSVYENGMQVTDSVYKLDSMVRLNLTYELPDAKYDKGATYTYTLPSQLKINQTYSGTLVNSEFANGIGTYTVGADNKVVFVFNENIEGLLDIKGTFWVESTLSLTTVTGSTTQVLHFPIAGNADNSITLQVQPSNGKAITKTGTPMPQKYNASSIDWTVDVNTLLNKLDNAVITDPMQTGLELDPASIAVYALTVDVKGNLTLGGQVSSALYDTTASDLTKLDLKFNNSINEAYRIKFTTKNISTTEQTKFNNTATLTANGSPQTASAEVNINLGKTLEKFTSGYNSSDETITWEIRFNYNEKSITSNNAVLTDYFNITQDYVDGSMIIYKVKLDQNGSGTDDGTLIADTDYTLTQLPDVSDTAGFKLQFNHDIQSAYRIVYKTKVAERVYSGESIVNKATYNGQTVQTSTSTTQRILNKQAVNNGTDVDYLNKTVKWTIKVNEDSRTMTNLVLTDKFTNAGLQLIGKPDISPALVEGTDYEITNLGSGEFKVNEGFEIKFLKPITKAYTITYSTKFDYYSLITASKYFINTASIVWNEKTSSSAQTSSSTFTPDGKVIKNGFKTGKYDIASKKITWTVGANYNKRVLAAGAELVDTLPAGQQVVAGTVIVNKMNYGADGAHYSVNPALVEGTDYTVTVTDKLLKVKFKDSLDYAFYVVFKTEFKDGDINLSSVTNNAILNNSGDKPVSEVLSGSASVTNGGQYVTKTGSRDSSDQTIINWTVTINANQSNVSNVQVVDTPSSNQVLLPESFQLVETTVNPANGTVNVTANKLERDKDYTLDFITDSTGKDTFKLAFTNTINKPYILTYKSVITAVGTVPVTNAVSFSGLGSQLVNKPSSFTQSFTIVDTGGTGSGVKGSLKVLKTNADQTKNLQGAEFSLGRIVGTELKDTVKATSDSAGNLEFTNLRAGKYVLKETKAPTGYALDTTTARTVTINSSTPVLLTVTNDYNGSLKLTKVAQDDSSKKLAGAEFELYDAANKLVETGTADANGVVIFTKLMGGSYTYKETKAPAGYKLNGNSVPVTIDPAQQNAVTVTNEALQGSLKLIKVDKDDETKKLAGAKFELYNSSNTLVATSTTNASGEIVFSNLKFGTYSYQETAAPAGYELDSTKQSVTIDSDVQKVLEPIKNTATLGSLKLVKVDAADSTKKLAGAKFELYNSSNAMVAAATTNASGEIIFDNLKVGAYTLEETKAPAGYDLDSTVRNITISSKVQQVLAPITNKETLGSLKLVKVDAADGTKKLAGAKFELYDSSDAMVATATTSANGEIVFNNLKLGDYTLKETEAPTGYELDGTVRNVKIDSKVQQILPSIPNKATTGSLKLIKVDAADGTKKLAGAKFELYNSSNTVVAAGTTNANGEIVFDDLKLATYTLEEVKAPDGYDLDGTVRTIKIDLKDQLVLDPIKNTKTLGSLKISKVDYNNVNKKLAGAEFRLTNTSTNVAVTRVTNNDGEIEFTDLNLGDYTLVETKAPYGYDLDARVRNVKITSKDQLVLTPIANIETIGSIKFVKVDATDGTKKLEGAVFKLTNSSKVVVGTKTTNASGEIVFDNLKVGVYTLEETTAPAGYDLDGTPQNITIDSNVQKVLDPIKNQETLGSLKLVKVDGADDTKKLAGAEFKLTNSSKIVVATKTTNANGEIVFDDLKLGTYTLEETKAPAGYDLDGTVRNITISGKAQQVLAPIKNVETLGSLKLIKVDAADATKKLAGAEFKLTNSSKTVVATKTTNANGEIVFDDLKLGTYTLEETKAPAGYELDSTPKDVTITVKAQQVLAPITNQETLGSLKLVKVDG</sequence>
<feature type="domain" description="Collagen binding" evidence="7">
    <location>
        <begin position="194"/>
        <end position="315"/>
    </location>
</feature>
<dbReference type="Gene3D" id="2.60.40.1280">
    <property type="match status" value="1"/>
</dbReference>
<dbReference type="InterPro" id="IPR008456">
    <property type="entry name" value="Collagen-bd_dom"/>
</dbReference>
<dbReference type="EMBL" id="WHOB01000035">
    <property type="protein sequence ID" value="NOU79785.1"/>
    <property type="molecule type" value="Genomic_DNA"/>
</dbReference>
<dbReference type="Gene3D" id="2.60.40.10">
    <property type="entry name" value="Immunoglobulins"/>
    <property type="match status" value="10"/>
</dbReference>
<dbReference type="InterPro" id="IPR011252">
    <property type="entry name" value="Fibrogen-bd_dom1"/>
</dbReference>
<dbReference type="InterPro" id="IPR008966">
    <property type="entry name" value="Adhesion_dom_sf"/>
</dbReference>
<feature type="domain" description="Collagen binding" evidence="7">
    <location>
        <begin position="485"/>
        <end position="578"/>
    </location>
</feature>
<comment type="similarity">
    <text evidence="2">Belongs to the serine-aspartate repeat-containing protein (SDr) family.</text>
</comment>
<dbReference type="SUPFAM" id="SSF49401">
    <property type="entry name" value="Bacterial adhesins"/>
    <property type="match status" value="6"/>
</dbReference>
<feature type="domain" description="Collagen binding" evidence="7">
    <location>
        <begin position="760"/>
        <end position="873"/>
    </location>
</feature>
<evidence type="ECO:0000256" key="3">
    <source>
        <dbReference type="ARBA" id="ARBA00022512"/>
    </source>
</evidence>
<keyword evidence="3" id="KW-0134">Cell wall</keyword>
<evidence type="ECO:0000256" key="2">
    <source>
        <dbReference type="ARBA" id="ARBA00007257"/>
    </source>
</evidence>
<feature type="domain" description="SDR-like Ig" evidence="9">
    <location>
        <begin position="77"/>
        <end position="166"/>
    </location>
</feature>
<keyword evidence="5" id="KW-0732">Signal</keyword>
<evidence type="ECO:0000259" key="9">
    <source>
        <dbReference type="Pfam" id="PF17961"/>
    </source>
</evidence>
<comment type="subcellular location">
    <subcellularLocation>
        <location evidence="1">Secreted</location>
        <location evidence="1">Cell wall</location>
        <topology evidence="1">Peptidoglycan-anchor</topology>
    </subcellularLocation>
</comment>
<feature type="domain" description="SpaA-like prealbumin fold" evidence="8">
    <location>
        <begin position="1467"/>
        <end position="1545"/>
    </location>
</feature>
<proteinExistence type="inferred from homology"/>
<evidence type="ECO:0000313" key="11">
    <source>
        <dbReference type="Proteomes" id="UP000596857"/>
    </source>
</evidence>
<feature type="domain" description="SpaA-like prealbumin fold" evidence="8">
    <location>
        <begin position="1191"/>
        <end position="1271"/>
    </location>
</feature>
<accession>A0ABX1YFK6</accession>
<dbReference type="PANTHER" id="PTHR36108">
    <property type="entry name" value="COLOSSIN-B-RELATED"/>
    <property type="match status" value="1"/>
</dbReference>
<dbReference type="PANTHER" id="PTHR36108:SF13">
    <property type="entry name" value="COLOSSIN-B-RELATED"/>
    <property type="match status" value="1"/>
</dbReference>
<dbReference type="SUPFAM" id="SSF49478">
    <property type="entry name" value="Cna protein B-type domain"/>
    <property type="match status" value="10"/>
</dbReference>
<name>A0ABX1YFK6_9BACL</name>
<dbReference type="InterPro" id="IPR041171">
    <property type="entry name" value="SDR_Ig"/>
</dbReference>
<feature type="domain" description="SpaA-like prealbumin fold" evidence="8">
    <location>
        <begin position="1283"/>
        <end position="1360"/>
    </location>
</feature>
<feature type="non-terminal residue" evidence="10">
    <location>
        <position position="1844"/>
    </location>
</feature>
<gene>
    <name evidence="10" type="ORF">GC101_12965</name>
</gene>
<dbReference type="Pfam" id="PF17802">
    <property type="entry name" value="SpaA"/>
    <property type="match status" value="10"/>
</dbReference>
<feature type="domain" description="SpaA-like prealbumin fold" evidence="8">
    <location>
        <begin position="1559"/>
        <end position="1637"/>
    </location>
</feature>
<dbReference type="InterPro" id="IPR013783">
    <property type="entry name" value="Ig-like_fold"/>
</dbReference>
<feature type="domain" description="Collagen binding" evidence="7">
    <location>
        <begin position="617"/>
        <end position="739"/>
    </location>
</feature>
<dbReference type="Proteomes" id="UP000596857">
    <property type="component" value="Unassembled WGS sequence"/>
</dbReference>
<evidence type="ECO:0000256" key="5">
    <source>
        <dbReference type="ARBA" id="ARBA00022729"/>
    </source>
</evidence>
<evidence type="ECO:0000259" key="7">
    <source>
        <dbReference type="Pfam" id="PF05737"/>
    </source>
</evidence>
<evidence type="ECO:0000313" key="10">
    <source>
        <dbReference type="EMBL" id="NOU79785.1"/>
    </source>
</evidence>
<protein>
    <recommendedName>
        <fullName evidence="12">Gram-positive cocci surface proteins LPxTG domain-containing protein</fullName>
    </recommendedName>
</protein>
<dbReference type="Pfam" id="PF05737">
    <property type="entry name" value="Collagen_bind"/>
    <property type="match status" value="5"/>
</dbReference>
<keyword evidence="11" id="KW-1185">Reference proteome</keyword>
<dbReference type="Pfam" id="PF17961">
    <property type="entry name" value="Big_8"/>
    <property type="match status" value="1"/>
</dbReference>
<reference evidence="10 11" key="1">
    <citation type="submission" date="2019-10" db="EMBL/GenBank/DDBJ databases">
        <title>Description of Paenibacillus terricola sp. nov.</title>
        <authorList>
            <person name="Carlier A."/>
            <person name="Qi S."/>
        </authorList>
    </citation>
    <scope>NUCLEOTIDE SEQUENCE [LARGE SCALE GENOMIC DNA]</scope>
    <source>
        <strain evidence="10 11">LMG 31459</strain>
    </source>
</reference>
<organism evidence="10 11">
    <name type="scientific">Paenibacillus phytohabitans</name>
    <dbReference type="NCBI Taxonomy" id="2654978"/>
    <lineage>
        <taxon>Bacteria</taxon>
        <taxon>Bacillati</taxon>
        <taxon>Bacillota</taxon>
        <taxon>Bacilli</taxon>
        <taxon>Bacillales</taxon>
        <taxon>Paenibacillaceae</taxon>
        <taxon>Paenibacillus</taxon>
    </lineage>
</organism>
<feature type="domain" description="SpaA-like prealbumin fold" evidence="8">
    <location>
        <begin position="915"/>
        <end position="1005"/>
    </location>
</feature>
<feature type="domain" description="SpaA-like prealbumin fold" evidence="8">
    <location>
        <begin position="1008"/>
        <end position="1095"/>
    </location>
</feature>
<feature type="domain" description="SpaA-like prealbumin fold" evidence="8">
    <location>
        <begin position="1375"/>
        <end position="1453"/>
    </location>
</feature>
<keyword evidence="4" id="KW-0964">Secreted</keyword>
<evidence type="ECO:0000256" key="6">
    <source>
        <dbReference type="ARBA" id="ARBA00023088"/>
    </source>
</evidence>
<feature type="domain" description="SpaA-like prealbumin fold" evidence="8">
    <location>
        <begin position="1743"/>
        <end position="1824"/>
    </location>
</feature>
<evidence type="ECO:0000259" key="8">
    <source>
        <dbReference type="Pfam" id="PF17802"/>
    </source>
</evidence>
<evidence type="ECO:0000256" key="1">
    <source>
        <dbReference type="ARBA" id="ARBA00004168"/>
    </source>
</evidence>
<evidence type="ECO:0008006" key="12">
    <source>
        <dbReference type="Google" id="ProtNLM"/>
    </source>
</evidence>
<feature type="domain" description="SpaA-like prealbumin fold" evidence="8">
    <location>
        <begin position="1651"/>
        <end position="1728"/>
    </location>
</feature>
<dbReference type="Gene3D" id="2.60.40.740">
    <property type="match status" value="5"/>
</dbReference>